<feature type="compositionally biased region" description="Basic and acidic residues" evidence="1">
    <location>
        <begin position="10"/>
        <end position="24"/>
    </location>
</feature>
<dbReference type="EMBL" id="GL996503">
    <property type="protein sequence ID" value="EGW31764.1"/>
    <property type="molecule type" value="Genomic_DNA"/>
</dbReference>
<proteinExistence type="predicted"/>
<evidence type="ECO:0000256" key="1">
    <source>
        <dbReference type="SAM" id="MobiDB-lite"/>
    </source>
</evidence>
<protein>
    <submittedName>
        <fullName evidence="2">Uncharacterized protein</fullName>
    </submittedName>
</protein>
<dbReference type="HOGENOM" id="CLU_095379_0_0_1"/>
<keyword evidence="3" id="KW-1185">Reference proteome</keyword>
<dbReference type="Proteomes" id="UP000000709">
    <property type="component" value="Unassembled WGS sequence"/>
</dbReference>
<dbReference type="KEGG" id="spaa:SPAPADRAFT_141336"/>
<evidence type="ECO:0000313" key="2">
    <source>
        <dbReference type="EMBL" id="EGW31764.1"/>
    </source>
</evidence>
<dbReference type="GeneID" id="18870365"/>
<name>G3ARL1_SPAPN</name>
<dbReference type="eggNOG" id="ENOG502SX3X">
    <property type="taxonomic scope" value="Eukaryota"/>
</dbReference>
<evidence type="ECO:0000313" key="3">
    <source>
        <dbReference type="Proteomes" id="UP000000709"/>
    </source>
</evidence>
<dbReference type="InParanoid" id="G3ARL1"/>
<reference evidence="2 3" key="1">
    <citation type="journal article" date="2011" name="Proc. Natl. Acad. Sci. U.S.A.">
        <title>Comparative genomics of xylose-fermenting fungi for enhanced biofuel production.</title>
        <authorList>
            <person name="Wohlbach D.J."/>
            <person name="Kuo A."/>
            <person name="Sato T.K."/>
            <person name="Potts K.M."/>
            <person name="Salamov A.A."/>
            <person name="LaButti K.M."/>
            <person name="Sun H."/>
            <person name="Clum A."/>
            <person name="Pangilinan J.L."/>
            <person name="Lindquist E.A."/>
            <person name="Lucas S."/>
            <person name="Lapidus A."/>
            <person name="Jin M."/>
            <person name="Gunawan C."/>
            <person name="Balan V."/>
            <person name="Dale B.E."/>
            <person name="Jeffries T.W."/>
            <person name="Zinkel R."/>
            <person name="Barry K.W."/>
            <person name="Grigoriev I.V."/>
            <person name="Gasch A.P."/>
        </authorList>
    </citation>
    <scope>NUCLEOTIDE SEQUENCE [LARGE SCALE GENOMIC DNA]</scope>
    <source>
        <strain evidence="3">NRRL Y-27907 / 11-Y1</strain>
    </source>
</reference>
<dbReference type="RefSeq" id="XP_007376542.1">
    <property type="nucleotide sequence ID" value="XM_007376480.1"/>
</dbReference>
<dbReference type="OrthoDB" id="4072599at2759"/>
<dbReference type="OMA" id="NCAEIQQ"/>
<organism evidence="3">
    <name type="scientific">Spathaspora passalidarum (strain NRRL Y-27907 / 11-Y1)</name>
    <dbReference type="NCBI Taxonomy" id="619300"/>
    <lineage>
        <taxon>Eukaryota</taxon>
        <taxon>Fungi</taxon>
        <taxon>Dikarya</taxon>
        <taxon>Ascomycota</taxon>
        <taxon>Saccharomycotina</taxon>
        <taxon>Pichiomycetes</taxon>
        <taxon>Debaryomycetaceae</taxon>
        <taxon>Spathaspora</taxon>
    </lineage>
</organism>
<dbReference type="AlphaFoldDB" id="G3ARL1"/>
<accession>G3ARL1</accession>
<dbReference type="STRING" id="619300.G3ARL1"/>
<gene>
    <name evidence="2" type="ORF">SPAPADRAFT_141336</name>
</gene>
<feature type="region of interest" description="Disordered" evidence="1">
    <location>
        <begin position="1"/>
        <end position="24"/>
    </location>
</feature>
<sequence>MWPFTSSKPTEGKKTEDINKELPKDLQEFFKQENPDKKHANLFEQSSPQNHIFEVLNKHKDDPKDPRLAYYKSSQDINNACAVNCSEIKNQVVECSKQVTWLQSGSPCADIIKAMSACTQIQKTALQTLHFDECYNVKQCQMMRYYVDKIFTENFGQYGSEMNDETRAKFNKDIDDAVYKVWI</sequence>